<organism evidence="2 3">
    <name type="scientific">Stackebrandtia albiflava</name>
    <dbReference type="NCBI Taxonomy" id="406432"/>
    <lineage>
        <taxon>Bacteria</taxon>
        <taxon>Bacillati</taxon>
        <taxon>Actinomycetota</taxon>
        <taxon>Actinomycetes</taxon>
        <taxon>Glycomycetales</taxon>
        <taxon>Glycomycetaceae</taxon>
        <taxon>Stackebrandtia</taxon>
    </lineage>
</organism>
<reference evidence="2 3" key="1">
    <citation type="journal article" date="2013" name="Stand. Genomic Sci.">
        <title>Genomic Encyclopedia of Type Strains, Phase I: The one thousand microbial genomes (KMG-I) project.</title>
        <authorList>
            <person name="Kyrpides N.C."/>
            <person name="Woyke T."/>
            <person name="Eisen J.A."/>
            <person name="Garrity G."/>
            <person name="Lilburn T.G."/>
            <person name="Beck B.J."/>
            <person name="Whitman W.B."/>
            <person name="Hugenholtz P."/>
            <person name="Klenk H.P."/>
        </authorList>
    </citation>
    <scope>NUCLEOTIDE SEQUENCE [LARGE SCALE GENOMIC DNA]</scope>
    <source>
        <strain evidence="2 3">DSM 45044</strain>
    </source>
</reference>
<proteinExistence type="predicted"/>
<protein>
    <submittedName>
        <fullName evidence="2">Putative superfamily III holin-X</fullName>
    </submittedName>
</protein>
<keyword evidence="1" id="KW-0472">Membrane</keyword>
<evidence type="ECO:0000256" key="1">
    <source>
        <dbReference type="SAM" id="Phobius"/>
    </source>
</evidence>
<feature type="transmembrane region" description="Helical" evidence="1">
    <location>
        <begin position="86"/>
        <end position="106"/>
    </location>
</feature>
<gene>
    <name evidence="2" type="ORF">LX16_1841</name>
</gene>
<dbReference type="Pfam" id="PF07332">
    <property type="entry name" value="Phage_holin_3_6"/>
    <property type="match status" value="1"/>
</dbReference>
<keyword evidence="1" id="KW-0812">Transmembrane</keyword>
<dbReference type="RefSeq" id="WP_147135976.1">
    <property type="nucleotide sequence ID" value="NZ_BAABIJ010000001.1"/>
</dbReference>
<dbReference type="EMBL" id="VLLL01000005">
    <property type="protein sequence ID" value="TWJ16117.1"/>
    <property type="molecule type" value="Genomic_DNA"/>
</dbReference>
<dbReference type="AlphaFoldDB" id="A0A562VE77"/>
<keyword evidence="3" id="KW-1185">Reference proteome</keyword>
<evidence type="ECO:0000313" key="3">
    <source>
        <dbReference type="Proteomes" id="UP000321617"/>
    </source>
</evidence>
<name>A0A562VE77_9ACTN</name>
<accession>A0A562VE77</accession>
<sequence length="139" mass="14317">MTGLMDKAVVEPVKPSTAELVHRAVEQTSRLVRDEIALARAELTAKGRQAASGAGLLGGAAFLGFFAFGCLVTAGVIALALIMPGWAAALVVAGVLLLVALVLALAGRSRMRRAGGPIGQETVDGLKADVAEVRRAMQR</sequence>
<dbReference type="InterPro" id="IPR009937">
    <property type="entry name" value="Phage_holin_3_6"/>
</dbReference>
<keyword evidence="1" id="KW-1133">Transmembrane helix</keyword>
<dbReference type="Proteomes" id="UP000321617">
    <property type="component" value="Unassembled WGS sequence"/>
</dbReference>
<dbReference type="OrthoDB" id="4870234at2"/>
<feature type="transmembrane region" description="Helical" evidence="1">
    <location>
        <begin position="56"/>
        <end position="80"/>
    </location>
</feature>
<comment type="caution">
    <text evidence="2">The sequence shown here is derived from an EMBL/GenBank/DDBJ whole genome shotgun (WGS) entry which is preliminary data.</text>
</comment>
<evidence type="ECO:0000313" key="2">
    <source>
        <dbReference type="EMBL" id="TWJ16117.1"/>
    </source>
</evidence>